<dbReference type="InterPro" id="IPR046107">
    <property type="entry name" value="DUF6044"/>
</dbReference>
<dbReference type="Proteomes" id="UP001597512">
    <property type="component" value="Unassembled WGS sequence"/>
</dbReference>
<dbReference type="RefSeq" id="WP_381496778.1">
    <property type="nucleotide sequence ID" value="NZ_JBHUOM010000001.1"/>
</dbReference>
<protein>
    <submittedName>
        <fullName evidence="2">DUF6044 family protein</fullName>
    </submittedName>
</protein>
<dbReference type="Pfam" id="PF19510">
    <property type="entry name" value="DUF6044"/>
    <property type="match status" value="1"/>
</dbReference>
<keyword evidence="1" id="KW-0472">Membrane</keyword>
<comment type="caution">
    <text evidence="2">The sequence shown here is derived from an EMBL/GenBank/DDBJ whole genome shotgun (WGS) entry which is preliminary data.</text>
</comment>
<keyword evidence="1" id="KW-0812">Transmembrane</keyword>
<evidence type="ECO:0000256" key="1">
    <source>
        <dbReference type="SAM" id="Phobius"/>
    </source>
</evidence>
<accession>A0ABW6AEK2</accession>
<evidence type="ECO:0000313" key="2">
    <source>
        <dbReference type="EMBL" id="MFD2932585.1"/>
    </source>
</evidence>
<feature type="transmembrane region" description="Helical" evidence="1">
    <location>
        <begin position="187"/>
        <end position="213"/>
    </location>
</feature>
<feature type="transmembrane region" description="Helical" evidence="1">
    <location>
        <begin position="108"/>
        <end position="130"/>
    </location>
</feature>
<proteinExistence type="predicted"/>
<organism evidence="2 3">
    <name type="scientific">Spirosoma flavum</name>
    <dbReference type="NCBI Taxonomy" id="2048557"/>
    <lineage>
        <taxon>Bacteria</taxon>
        <taxon>Pseudomonadati</taxon>
        <taxon>Bacteroidota</taxon>
        <taxon>Cytophagia</taxon>
        <taxon>Cytophagales</taxon>
        <taxon>Cytophagaceae</taxon>
        <taxon>Spirosoma</taxon>
    </lineage>
</organism>
<feature type="transmembrane region" description="Helical" evidence="1">
    <location>
        <begin position="362"/>
        <end position="381"/>
    </location>
</feature>
<feature type="transmembrane region" description="Helical" evidence="1">
    <location>
        <begin position="225"/>
        <end position="242"/>
    </location>
</feature>
<name>A0ABW6AEK2_9BACT</name>
<feature type="transmembrane region" description="Helical" evidence="1">
    <location>
        <begin position="12"/>
        <end position="32"/>
    </location>
</feature>
<feature type="transmembrane region" description="Helical" evidence="1">
    <location>
        <begin position="282"/>
        <end position="306"/>
    </location>
</feature>
<gene>
    <name evidence="2" type="ORF">ACFS25_02260</name>
</gene>
<feature type="transmembrane region" description="Helical" evidence="1">
    <location>
        <begin position="318"/>
        <end position="342"/>
    </location>
</feature>
<keyword evidence="3" id="KW-1185">Reference proteome</keyword>
<reference evidence="3" key="1">
    <citation type="journal article" date="2019" name="Int. J. Syst. Evol. Microbiol.">
        <title>The Global Catalogue of Microorganisms (GCM) 10K type strain sequencing project: providing services to taxonomists for standard genome sequencing and annotation.</title>
        <authorList>
            <consortium name="The Broad Institute Genomics Platform"/>
            <consortium name="The Broad Institute Genome Sequencing Center for Infectious Disease"/>
            <person name="Wu L."/>
            <person name="Ma J."/>
        </authorList>
    </citation>
    <scope>NUCLEOTIDE SEQUENCE [LARGE SCALE GENOMIC DNA]</scope>
    <source>
        <strain evidence="3">KCTC 52490</strain>
    </source>
</reference>
<sequence>MPLHSSDTTPEKTYILIAIGLLGLYVFPYVWLGEGAHLTIHDNLDSDFLYLYLLKITHTAFNFDLNTVIPNMMSSGPDATSSFSGIPRSAFRTGLNLEVLSFYLLPPYAAQVVNFIAVHGIGFVGMYLLLKKYVLPESNLAFTCVGIAFLFALVPCYIVHGASVTGQPLLLFAFLNLLTKQSRWSDWLIIGLFPFYSFLVWAGLFICVALGIIGLVSMIRLRQINWLYISGLFLLSLLYVGSEWELIYGFIEQKYVSQRVEFDYSQLRSMRLTDSLRRSADLFVWPMFNTGAFFTLGILAVAGLGAWRAYRKQDFHSVNWLIGLPALAIIICLIHGFYHYLVVWLGDSSLGLKFRVFQFDRFYFLLPTLWFLLFALALRQFRVNGRWSRLFLAGQFALMIIANKEWRINIGKMTGYITEAQHPSFRAFFAEKQFTQIRTYIGQPQANYRVICLGMHPSVAQFNGFYTLDSYQNNYPLPYKYAFRKIIATELTKGTRQMRIYYDAYACRVYLYTAELGMNYLFGKTQHPALNHLQIDTDALASLGGKYIISAVPIQNATENRLRLEKVFDEPESYWRVWLYCVNN</sequence>
<evidence type="ECO:0000313" key="3">
    <source>
        <dbReference type="Proteomes" id="UP001597512"/>
    </source>
</evidence>
<keyword evidence="1" id="KW-1133">Transmembrane helix</keyword>
<feature type="transmembrane region" description="Helical" evidence="1">
    <location>
        <begin position="142"/>
        <end position="175"/>
    </location>
</feature>
<dbReference type="EMBL" id="JBHUOM010000001">
    <property type="protein sequence ID" value="MFD2932585.1"/>
    <property type="molecule type" value="Genomic_DNA"/>
</dbReference>